<evidence type="ECO:0000313" key="4">
    <source>
        <dbReference type="Proteomes" id="UP000054007"/>
    </source>
</evidence>
<feature type="compositionally biased region" description="Polar residues" evidence="1">
    <location>
        <begin position="153"/>
        <end position="162"/>
    </location>
</feature>
<dbReference type="Proteomes" id="UP000054007">
    <property type="component" value="Unassembled WGS sequence"/>
</dbReference>
<protein>
    <recommendedName>
        <fullName evidence="5">Secreted protein</fullName>
    </recommendedName>
</protein>
<dbReference type="EMBL" id="KN880739">
    <property type="protein sequence ID" value="KIY62895.1"/>
    <property type="molecule type" value="Genomic_DNA"/>
</dbReference>
<keyword evidence="4" id="KW-1185">Reference proteome</keyword>
<evidence type="ECO:0000313" key="3">
    <source>
        <dbReference type="EMBL" id="KIY62895.1"/>
    </source>
</evidence>
<sequence length="162" mass="18389">MPCSHTRTLVLPGLAHALVFPCFPASCRRHRGRYSLVLPPTRRRCMWFRAHPWIMQLYEPVLICCAHRLPTWMAVALSRPITPFELFFLGRPTCVFRSSGHPLVDLPTSIVRWSAQRPERDSSDSTVSQTETLALSTIPSYRSPDGVSRRSRAASTSLKIED</sequence>
<keyword evidence="2" id="KW-0732">Signal</keyword>
<dbReference type="AlphaFoldDB" id="A0A0D7AY40"/>
<reference evidence="3 4" key="1">
    <citation type="journal article" date="2015" name="Fungal Genet. Biol.">
        <title>Evolution of novel wood decay mechanisms in Agaricales revealed by the genome sequences of Fistulina hepatica and Cylindrobasidium torrendii.</title>
        <authorList>
            <person name="Floudas D."/>
            <person name="Held B.W."/>
            <person name="Riley R."/>
            <person name="Nagy L.G."/>
            <person name="Koehler G."/>
            <person name="Ransdell A.S."/>
            <person name="Younus H."/>
            <person name="Chow J."/>
            <person name="Chiniquy J."/>
            <person name="Lipzen A."/>
            <person name="Tritt A."/>
            <person name="Sun H."/>
            <person name="Haridas S."/>
            <person name="LaButti K."/>
            <person name="Ohm R.A."/>
            <person name="Kues U."/>
            <person name="Blanchette R.A."/>
            <person name="Grigoriev I.V."/>
            <person name="Minto R.E."/>
            <person name="Hibbett D.S."/>
        </authorList>
    </citation>
    <scope>NUCLEOTIDE SEQUENCE [LARGE SCALE GENOMIC DNA]</scope>
    <source>
        <strain evidence="3 4">FP15055 ss-10</strain>
    </source>
</reference>
<gene>
    <name evidence="3" type="ORF">CYLTODRAFT_160218</name>
</gene>
<feature type="signal peptide" evidence="2">
    <location>
        <begin position="1"/>
        <end position="17"/>
    </location>
</feature>
<evidence type="ECO:0000256" key="1">
    <source>
        <dbReference type="SAM" id="MobiDB-lite"/>
    </source>
</evidence>
<evidence type="ECO:0008006" key="5">
    <source>
        <dbReference type="Google" id="ProtNLM"/>
    </source>
</evidence>
<organism evidence="3 4">
    <name type="scientific">Cylindrobasidium torrendii FP15055 ss-10</name>
    <dbReference type="NCBI Taxonomy" id="1314674"/>
    <lineage>
        <taxon>Eukaryota</taxon>
        <taxon>Fungi</taxon>
        <taxon>Dikarya</taxon>
        <taxon>Basidiomycota</taxon>
        <taxon>Agaricomycotina</taxon>
        <taxon>Agaricomycetes</taxon>
        <taxon>Agaricomycetidae</taxon>
        <taxon>Agaricales</taxon>
        <taxon>Marasmiineae</taxon>
        <taxon>Physalacriaceae</taxon>
        <taxon>Cylindrobasidium</taxon>
    </lineage>
</organism>
<name>A0A0D7AY40_9AGAR</name>
<proteinExistence type="predicted"/>
<evidence type="ECO:0000256" key="2">
    <source>
        <dbReference type="SAM" id="SignalP"/>
    </source>
</evidence>
<feature type="chain" id="PRO_5002316765" description="Secreted protein" evidence="2">
    <location>
        <begin position="18"/>
        <end position="162"/>
    </location>
</feature>
<feature type="region of interest" description="Disordered" evidence="1">
    <location>
        <begin position="139"/>
        <end position="162"/>
    </location>
</feature>
<accession>A0A0D7AY40</accession>